<feature type="compositionally biased region" description="Basic and acidic residues" evidence="1">
    <location>
        <begin position="322"/>
        <end position="338"/>
    </location>
</feature>
<dbReference type="InterPro" id="IPR049192">
    <property type="entry name" value="DUF4246_C"/>
</dbReference>
<comment type="caution">
    <text evidence="4">The sequence shown here is derived from an EMBL/GenBank/DDBJ whole genome shotgun (WGS) entry which is preliminary data.</text>
</comment>
<gene>
    <name evidence="4" type="ORF">B7463_g7047</name>
</gene>
<feature type="domain" description="DUF4246" evidence="2">
    <location>
        <begin position="443"/>
        <end position="529"/>
    </location>
</feature>
<organism evidence="4 5">
    <name type="scientific">Scytalidium lignicola</name>
    <name type="common">Hyphomycete</name>
    <dbReference type="NCBI Taxonomy" id="5539"/>
    <lineage>
        <taxon>Eukaryota</taxon>
        <taxon>Fungi</taxon>
        <taxon>Dikarya</taxon>
        <taxon>Ascomycota</taxon>
        <taxon>Pezizomycotina</taxon>
        <taxon>Leotiomycetes</taxon>
        <taxon>Leotiomycetes incertae sedis</taxon>
        <taxon>Scytalidium</taxon>
    </lineage>
</organism>
<evidence type="ECO:0000313" key="4">
    <source>
        <dbReference type="EMBL" id="RFU29287.1"/>
    </source>
</evidence>
<name>A0A3E2H7J8_SCYLI</name>
<dbReference type="PANTHER" id="PTHR33119">
    <property type="entry name" value="IFI3P"/>
    <property type="match status" value="1"/>
</dbReference>
<dbReference type="Pfam" id="PF21666">
    <property type="entry name" value="DUF4246_N"/>
    <property type="match status" value="1"/>
</dbReference>
<dbReference type="InterPro" id="IPR049207">
    <property type="entry name" value="DUF4246_N"/>
</dbReference>
<evidence type="ECO:0000313" key="5">
    <source>
        <dbReference type="Proteomes" id="UP000258309"/>
    </source>
</evidence>
<dbReference type="Proteomes" id="UP000258309">
    <property type="component" value="Unassembled WGS sequence"/>
</dbReference>
<keyword evidence="5" id="KW-1185">Reference proteome</keyword>
<feature type="domain" description="DUF4246" evidence="2">
    <location>
        <begin position="113"/>
        <end position="439"/>
    </location>
</feature>
<feature type="region of interest" description="Disordered" evidence="1">
    <location>
        <begin position="318"/>
        <end position="338"/>
    </location>
</feature>
<dbReference type="AlphaFoldDB" id="A0A3E2H7J8"/>
<accession>A0A3E2H7J8</accession>
<feature type="non-terminal residue" evidence="4">
    <location>
        <position position="1"/>
    </location>
</feature>
<feature type="domain" description="DUF4246" evidence="3">
    <location>
        <begin position="26"/>
        <end position="101"/>
    </location>
</feature>
<dbReference type="OMA" id="ETHKINC"/>
<reference evidence="4 5" key="1">
    <citation type="submission" date="2018-05" db="EMBL/GenBank/DDBJ databases">
        <title>Draft genome sequence of Scytalidium lignicola DSM 105466, a ubiquitous saprotrophic fungus.</title>
        <authorList>
            <person name="Buettner E."/>
            <person name="Gebauer A.M."/>
            <person name="Hofrichter M."/>
            <person name="Liers C."/>
            <person name="Kellner H."/>
        </authorList>
    </citation>
    <scope>NUCLEOTIDE SEQUENCE [LARGE SCALE GENOMIC DNA]</scope>
    <source>
        <strain evidence="4 5">DSM 105466</strain>
    </source>
</reference>
<feature type="non-terminal residue" evidence="4">
    <location>
        <position position="590"/>
    </location>
</feature>
<proteinExistence type="predicted"/>
<evidence type="ECO:0000259" key="2">
    <source>
        <dbReference type="Pfam" id="PF14033"/>
    </source>
</evidence>
<dbReference type="Pfam" id="PF14033">
    <property type="entry name" value="DUF4246"/>
    <property type="match status" value="2"/>
</dbReference>
<dbReference type="InterPro" id="IPR025340">
    <property type="entry name" value="DUF4246"/>
</dbReference>
<evidence type="ECO:0000259" key="3">
    <source>
        <dbReference type="Pfam" id="PF21666"/>
    </source>
</evidence>
<dbReference type="OrthoDB" id="415532at2759"/>
<sequence length="590" mass="67418">MHVKSLRAVVSTPEYHSSQSSSRFSLPGLTLPLNWVPEWSDHPHVRLFRNALGADQDGEASLNLTTLREFTMLQIMDTITDKPNWYEKVFDETISDKWKQEMLQGEGHDVSQAMADWITEELCYKAQVFSETGAISIYNGDVVKSDIAVPSELRESLRNKVGVLENIPEVYKDYCPGSDDKVLNLVHPSLFPLMYGCSRVLKDTLISLDDCIKNIGKGEIVPIPPEKDTMFVRGKTSMNSNGDRPPFSNNFQWLPCEVEFSEDGSSKIVSYINNLHPRKHQDLYSIIEKLIDKAIPLWNMTLKPLKNRHLKFDRIPFASPKYDPDPDKIPDEDAPPREDGEIEAEYLEAIWDWKESQRRVIQPDAAKFRPPSLPKHMKPMYFKPGTREIKEEIKVDLKRDYGERGLQIIVKLANIELAPEKPEYEGGSWHVEGQLTLTILETKTDGSKKFFGCQNWSSGVQEVGSVHCCEGRLITFPNILQHQVQPFKLADPTKAGHRKIVAFFLVDPNIRIISTANVPPQQRSWWGEEIAHIAALNKLSAELKENIVNNVDDFPIGMDEAKEIRLELMEERKSYAIQQESMFKEPKFAL</sequence>
<dbReference type="EMBL" id="NCSJ02000133">
    <property type="protein sequence ID" value="RFU29287.1"/>
    <property type="molecule type" value="Genomic_DNA"/>
</dbReference>
<dbReference type="PANTHER" id="PTHR33119:SF1">
    <property type="entry name" value="FE2OG DIOXYGENASE DOMAIN-CONTAINING PROTEIN"/>
    <property type="match status" value="1"/>
</dbReference>
<dbReference type="STRING" id="5539.A0A3E2H7J8"/>
<protein>
    <submittedName>
        <fullName evidence="4">Uncharacterized protein</fullName>
    </submittedName>
</protein>
<evidence type="ECO:0000256" key="1">
    <source>
        <dbReference type="SAM" id="MobiDB-lite"/>
    </source>
</evidence>